<name>E8X3S6_GRATM</name>
<dbReference type="InterPro" id="IPR051200">
    <property type="entry name" value="Host-pathogen_enzymatic-act"/>
</dbReference>
<dbReference type="STRING" id="1198114.AciX9_2317"/>
<feature type="signal peptide" evidence="2">
    <location>
        <begin position="1"/>
        <end position="23"/>
    </location>
</feature>
<sequence length="355" mass="37072">MPFKTPSRSTLLSLAVASSLVLAPFLHTQQPEPPKAPSLPTEAPTPAAPAKPRPPRIVRPGVATPGVSLPLDALKHDAVFPVEGSPDWSVVTKDAVWVSSARANHVVQLLPATNTVGLIADVKRPCAGLADAFGSIWAPSCGPTKEIERIDPATGKITASILAEAANSEGGITAGAGSIWFVIKTSKLIRIDPKTNAIASTLDLPTGSENPAFGEGFVWISSFEHDQLLKVDPATNKIVATIPIGPKPRFLTVGGGSVWTLNQGDGTISRVDMKSGKLAATIKCGIPGEGGEISFGEGSVWAAMFDFPLTQVDPKTNTVVKQWAGQGGDGVRAGLGSVWLSNLRQANVWRIPPAQ</sequence>
<dbReference type="RefSeq" id="WP_013580670.1">
    <property type="nucleotide sequence ID" value="NC_015064.1"/>
</dbReference>
<gene>
    <name evidence="3" type="ordered locus">AciX9_2317</name>
</gene>
<dbReference type="SUPFAM" id="SSF63825">
    <property type="entry name" value="YWTD domain"/>
    <property type="match status" value="1"/>
</dbReference>
<keyword evidence="4" id="KW-1185">Reference proteome</keyword>
<dbReference type="Gene3D" id="2.130.10.10">
    <property type="entry name" value="YVTN repeat-like/Quinoprotein amine dehydrogenase"/>
    <property type="match status" value="2"/>
</dbReference>
<protein>
    <recommendedName>
        <fullName evidence="5">SMP-30/Gluconolaconase/LRE-like region-containing protein</fullName>
    </recommendedName>
</protein>
<proteinExistence type="predicted"/>
<dbReference type="PANTHER" id="PTHR47197:SF3">
    <property type="entry name" value="DIHYDRO-HEME D1 DEHYDROGENASE"/>
    <property type="match status" value="1"/>
</dbReference>
<dbReference type="PANTHER" id="PTHR47197">
    <property type="entry name" value="PROTEIN NIRF"/>
    <property type="match status" value="1"/>
</dbReference>
<dbReference type="EMBL" id="CP002480">
    <property type="protein sequence ID" value="ADW69354.1"/>
    <property type="molecule type" value="Genomic_DNA"/>
</dbReference>
<evidence type="ECO:0008006" key="5">
    <source>
        <dbReference type="Google" id="ProtNLM"/>
    </source>
</evidence>
<feature type="chain" id="PRO_5003230203" description="SMP-30/Gluconolaconase/LRE-like region-containing protein" evidence="2">
    <location>
        <begin position="24"/>
        <end position="355"/>
    </location>
</feature>
<feature type="region of interest" description="Disordered" evidence="1">
    <location>
        <begin position="28"/>
        <end position="57"/>
    </location>
</feature>
<evidence type="ECO:0000313" key="4">
    <source>
        <dbReference type="Proteomes" id="UP000000343"/>
    </source>
</evidence>
<evidence type="ECO:0000313" key="3">
    <source>
        <dbReference type="EMBL" id="ADW69354.1"/>
    </source>
</evidence>
<dbReference type="HOGENOM" id="CLU_902853_0_0_0"/>
<dbReference type="eggNOG" id="COG3391">
    <property type="taxonomic scope" value="Bacteria"/>
</dbReference>
<feature type="compositionally biased region" description="Pro residues" evidence="1">
    <location>
        <begin position="46"/>
        <end position="57"/>
    </location>
</feature>
<organism evidence="4">
    <name type="scientific">Granulicella tundricola (strain ATCC BAA-1859 / DSM 23138 / MP5ACTX9)</name>
    <dbReference type="NCBI Taxonomy" id="1198114"/>
    <lineage>
        <taxon>Bacteria</taxon>
        <taxon>Pseudomonadati</taxon>
        <taxon>Acidobacteriota</taxon>
        <taxon>Terriglobia</taxon>
        <taxon>Terriglobales</taxon>
        <taxon>Acidobacteriaceae</taxon>
        <taxon>Granulicella</taxon>
    </lineage>
</organism>
<keyword evidence="2" id="KW-0732">Signal</keyword>
<dbReference type="KEGG" id="acm:AciX9_2317"/>
<accession>E8X3S6</accession>
<dbReference type="Proteomes" id="UP000000343">
    <property type="component" value="Chromosome"/>
</dbReference>
<dbReference type="AlphaFoldDB" id="E8X3S6"/>
<dbReference type="PaxDb" id="1198114-AciX9_2317"/>
<reference evidence="4" key="1">
    <citation type="submission" date="2011-01" db="EMBL/GenBank/DDBJ databases">
        <title>Complete sequence of chromosome of Acidobacterium sp. MP5ACTX9.</title>
        <authorList>
            <consortium name="US DOE Joint Genome Institute"/>
            <person name="Lucas S."/>
            <person name="Copeland A."/>
            <person name="Lapidus A."/>
            <person name="Cheng J.-F."/>
            <person name="Goodwin L."/>
            <person name="Pitluck S."/>
            <person name="Teshima H."/>
            <person name="Detter J.C."/>
            <person name="Han C."/>
            <person name="Tapia R."/>
            <person name="Land M."/>
            <person name="Hauser L."/>
            <person name="Kyrpides N."/>
            <person name="Ivanova N."/>
            <person name="Ovchinnikova G."/>
            <person name="Pagani I."/>
            <person name="Rawat S.R."/>
            <person name="Mannisto M."/>
            <person name="Haggblom M.M."/>
            <person name="Woyke T."/>
        </authorList>
    </citation>
    <scope>NUCLEOTIDE SEQUENCE [LARGE SCALE GENOMIC DNA]</scope>
    <source>
        <strain evidence="4">MP5ACTX9</strain>
    </source>
</reference>
<evidence type="ECO:0000256" key="2">
    <source>
        <dbReference type="SAM" id="SignalP"/>
    </source>
</evidence>
<evidence type="ECO:0000256" key="1">
    <source>
        <dbReference type="SAM" id="MobiDB-lite"/>
    </source>
</evidence>
<dbReference type="InterPro" id="IPR015943">
    <property type="entry name" value="WD40/YVTN_repeat-like_dom_sf"/>
</dbReference>